<keyword evidence="1" id="KW-1133">Transmembrane helix</keyword>
<proteinExistence type="predicted"/>
<evidence type="ECO:0000313" key="3">
    <source>
        <dbReference type="Proteomes" id="UP000448575"/>
    </source>
</evidence>
<sequence>MPENELELKSMLADTRLGVAEELGWTCAIFAALGLYAFFHSLFITIVGFGLAYYLVTLRYRRAANSAEDEFHKHAGIGKYSAHSSGDPH</sequence>
<reference evidence="2 3" key="1">
    <citation type="submission" date="2019-12" db="EMBL/GenBank/DDBJ databases">
        <title>Novel species isolated from a subtropical stream in China.</title>
        <authorList>
            <person name="Lu H."/>
        </authorList>
    </citation>
    <scope>NUCLEOTIDE SEQUENCE [LARGE SCALE GENOMIC DNA]</scope>
    <source>
        <strain evidence="2 3">DS3</strain>
    </source>
</reference>
<keyword evidence="1" id="KW-0812">Transmembrane</keyword>
<keyword evidence="1" id="KW-0472">Membrane</keyword>
<feature type="transmembrane region" description="Helical" evidence="1">
    <location>
        <begin position="23"/>
        <end position="56"/>
    </location>
</feature>
<accession>A0A6N9HPI7</accession>
<keyword evidence="3" id="KW-1185">Reference proteome</keyword>
<dbReference type="RefSeq" id="WP_161028510.1">
    <property type="nucleotide sequence ID" value="NZ_WWCJ01000032.1"/>
</dbReference>
<evidence type="ECO:0000313" key="2">
    <source>
        <dbReference type="EMBL" id="MYN05568.1"/>
    </source>
</evidence>
<gene>
    <name evidence="2" type="ORF">GTP41_26095</name>
</gene>
<name>A0A6N9HPI7_9BURK</name>
<organism evidence="2 3">
    <name type="scientific">Pseudoduganella guangdongensis</name>
    <dbReference type="NCBI Taxonomy" id="2692179"/>
    <lineage>
        <taxon>Bacteria</taxon>
        <taxon>Pseudomonadati</taxon>
        <taxon>Pseudomonadota</taxon>
        <taxon>Betaproteobacteria</taxon>
        <taxon>Burkholderiales</taxon>
        <taxon>Oxalobacteraceae</taxon>
        <taxon>Telluria group</taxon>
        <taxon>Pseudoduganella</taxon>
    </lineage>
</organism>
<protein>
    <submittedName>
        <fullName evidence="2">Uncharacterized protein</fullName>
    </submittedName>
</protein>
<comment type="caution">
    <text evidence="2">The sequence shown here is derived from an EMBL/GenBank/DDBJ whole genome shotgun (WGS) entry which is preliminary data.</text>
</comment>
<evidence type="ECO:0000256" key="1">
    <source>
        <dbReference type="SAM" id="Phobius"/>
    </source>
</evidence>
<dbReference type="EMBL" id="WWCJ01000032">
    <property type="protein sequence ID" value="MYN05568.1"/>
    <property type="molecule type" value="Genomic_DNA"/>
</dbReference>
<dbReference type="AlphaFoldDB" id="A0A6N9HPI7"/>
<dbReference type="Proteomes" id="UP000448575">
    <property type="component" value="Unassembled WGS sequence"/>
</dbReference>